<organism evidence="3 4">
    <name type="scientific">Phanerochaete carnosa (strain HHB-10118-sp)</name>
    <name type="common">White-rot fungus</name>
    <name type="synonym">Peniophora carnosa</name>
    <dbReference type="NCBI Taxonomy" id="650164"/>
    <lineage>
        <taxon>Eukaryota</taxon>
        <taxon>Fungi</taxon>
        <taxon>Dikarya</taxon>
        <taxon>Basidiomycota</taxon>
        <taxon>Agaricomycotina</taxon>
        <taxon>Agaricomycetes</taxon>
        <taxon>Polyporales</taxon>
        <taxon>Phanerochaetaceae</taxon>
        <taxon>Phanerochaete</taxon>
    </lineage>
</organism>
<proteinExistence type="predicted"/>
<name>K5WHW7_PHACS</name>
<feature type="transmembrane region" description="Helical" evidence="2">
    <location>
        <begin position="480"/>
        <end position="511"/>
    </location>
</feature>
<dbReference type="RefSeq" id="XP_007391294.1">
    <property type="nucleotide sequence ID" value="XM_007391232.1"/>
</dbReference>
<dbReference type="GeneID" id="18915068"/>
<feature type="compositionally biased region" description="Polar residues" evidence="1">
    <location>
        <begin position="176"/>
        <end position="197"/>
    </location>
</feature>
<dbReference type="STRING" id="650164.K5WHW7"/>
<dbReference type="KEGG" id="pco:PHACADRAFT_25094"/>
<protein>
    <submittedName>
        <fullName evidence="3">Uncharacterized protein</fullName>
    </submittedName>
</protein>
<feature type="compositionally biased region" description="Basic and acidic residues" evidence="1">
    <location>
        <begin position="1"/>
        <end position="11"/>
    </location>
</feature>
<dbReference type="Proteomes" id="UP000008370">
    <property type="component" value="Unassembled WGS sequence"/>
</dbReference>
<feature type="compositionally biased region" description="Low complexity" evidence="1">
    <location>
        <begin position="37"/>
        <end position="58"/>
    </location>
</feature>
<feature type="region of interest" description="Disordered" evidence="1">
    <location>
        <begin position="1"/>
        <end position="131"/>
    </location>
</feature>
<dbReference type="HOGENOM" id="CLU_020877_1_0_1"/>
<sequence>MSIAGEERDGIVSEGMSVSSSSSVPFPPSSANLASQSAPVLVHSESSSSNLTSSDKLSALPGIHSSPALDRLLQATRPARRSLDAPGSQVLPSLESASPGLVNLSRFPSRASGSENSVAGRETPKQRVSFESDHVSLPATFQNIRQVDLLAMSSRVSQRNDPSAASPFARSEESSHPASQSQRPTISTSPRKQGATTPHSASPSQSRAASPLRWFGWNLHRAHSRDEPFIPVDPFRIHFPFFASPSSTPQRSSVALLDVNCATCLPLPTNCTPGSKFRFRSCAHGLRKALTDTLPRHIYLHSLFRLPALYFSRVARIFEDAEVSKHEIQRMIEACAPANTENDLAAGIGANLGISAAFGPARSRNGGSVFPFPEDWNPPTVSPALSRFKHSWELFVDTLIREWKTLNLVSVLLCTAILTMFQIQDAAGDPLTRFAALFSLIFAIMSLTYGCVYIVQFGAMRSMYKASRWAEEAQKTKTFIWWNIWVLLAMPAIWLAWAMVAFCVAILSYIWRTGSSADPSDGTRQPLSPSQALAVRIVLTAVFTLGLVYFVMALRTFASYGEREAGWRRSWLATRHPRMGERARERRRPEEDRDRERGRRRERDRQGQGHERERSPDVDGKQSPITGLGLLGVSGSSVKGFASVSSVLAEDSDGEKGEKRHSTYPMGDLKGKVSPKL</sequence>
<dbReference type="EMBL" id="JH930469">
    <property type="protein sequence ID" value="EKM58945.1"/>
    <property type="molecule type" value="Genomic_DNA"/>
</dbReference>
<feature type="region of interest" description="Disordered" evidence="1">
    <location>
        <begin position="578"/>
        <end position="677"/>
    </location>
</feature>
<evidence type="ECO:0000313" key="3">
    <source>
        <dbReference type="EMBL" id="EKM58945.1"/>
    </source>
</evidence>
<reference evidence="3 4" key="1">
    <citation type="journal article" date="2012" name="BMC Genomics">
        <title>Comparative genomics of the white-rot fungi, Phanerochaete carnosa and P. chrysosporium, to elucidate the genetic basis of the distinct wood types they colonize.</title>
        <authorList>
            <person name="Suzuki H."/>
            <person name="MacDonald J."/>
            <person name="Syed K."/>
            <person name="Salamov A."/>
            <person name="Hori C."/>
            <person name="Aerts A."/>
            <person name="Henrissat B."/>
            <person name="Wiebenga A."/>
            <person name="vanKuyk P.A."/>
            <person name="Barry K."/>
            <person name="Lindquist E."/>
            <person name="LaButti K."/>
            <person name="Lapidus A."/>
            <person name="Lucas S."/>
            <person name="Coutinho P."/>
            <person name="Gong Y."/>
            <person name="Samejima M."/>
            <person name="Mahadevan R."/>
            <person name="Abou-Zaid M."/>
            <person name="de Vries R.P."/>
            <person name="Igarashi K."/>
            <person name="Yadav J.S."/>
            <person name="Grigoriev I.V."/>
            <person name="Master E.R."/>
        </authorList>
    </citation>
    <scope>NUCLEOTIDE SEQUENCE [LARGE SCALE GENOMIC DNA]</scope>
    <source>
        <strain evidence="3 4">HHB-10118-sp</strain>
    </source>
</reference>
<keyword evidence="4" id="KW-1185">Reference proteome</keyword>
<feature type="region of interest" description="Disordered" evidence="1">
    <location>
        <begin position="155"/>
        <end position="207"/>
    </location>
</feature>
<keyword evidence="2" id="KW-1133">Transmembrane helix</keyword>
<evidence type="ECO:0000313" key="4">
    <source>
        <dbReference type="Proteomes" id="UP000008370"/>
    </source>
</evidence>
<dbReference type="InParanoid" id="K5WHW7"/>
<feature type="compositionally biased region" description="Low complexity" evidence="1">
    <location>
        <begin position="198"/>
        <end position="207"/>
    </location>
</feature>
<feature type="compositionally biased region" description="Basic and acidic residues" evidence="1">
    <location>
        <begin position="578"/>
        <end position="620"/>
    </location>
</feature>
<feature type="compositionally biased region" description="Basic and acidic residues" evidence="1">
    <location>
        <begin position="122"/>
        <end position="131"/>
    </location>
</feature>
<keyword evidence="2" id="KW-0812">Transmembrane</keyword>
<feature type="transmembrane region" description="Helical" evidence="2">
    <location>
        <begin position="531"/>
        <end position="554"/>
    </location>
</feature>
<dbReference type="OrthoDB" id="3062801at2759"/>
<keyword evidence="2" id="KW-0472">Membrane</keyword>
<gene>
    <name evidence="3" type="ORF">PHACADRAFT_25094</name>
</gene>
<evidence type="ECO:0000256" key="1">
    <source>
        <dbReference type="SAM" id="MobiDB-lite"/>
    </source>
</evidence>
<dbReference type="AlphaFoldDB" id="K5WHW7"/>
<feature type="compositionally biased region" description="Low complexity" evidence="1">
    <location>
        <begin position="627"/>
        <end position="638"/>
    </location>
</feature>
<accession>K5WHW7</accession>
<evidence type="ECO:0000256" key="2">
    <source>
        <dbReference type="SAM" id="Phobius"/>
    </source>
</evidence>
<feature type="transmembrane region" description="Helical" evidence="2">
    <location>
        <begin position="435"/>
        <end position="459"/>
    </location>
</feature>